<accession>A0A0S4JJN4</accession>
<gene>
    <name evidence="1" type="ORF">BSAL_28735</name>
</gene>
<reference evidence="2" key="1">
    <citation type="submission" date="2015-09" db="EMBL/GenBank/DDBJ databases">
        <authorList>
            <consortium name="Pathogen Informatics"/>
        </authorList>
    </citation>
    <scope>NUCLEOTIDE SEQUENCE [LARGE SCALE GENOMIC DNA]</scope>
    <source>
        <strain evidence="2">Lake Konstanz</strain>
    </source>
</reference>
<keyword evidence="2" id="KW-1185">Reference proteome</keyword>
<sequence>MGSGPSMAQPPRNPVPEGKTRICVAGDNICPYAGRSRDIAALIAQLLPNEYETWFYFGETKEFRAFTKVMFDPVPFPPHLKGHASSPFVWLEHGIDNA</sequence>
<feature type="non-terminal residue" evidence="1">
    <location>
        <position position="98"/>
    </location>
</feature>
<evidence type="ECO:0000313" key="1">
    <source>
        <dbReference type="EMBL" id="CUG90775.1"/>
    </source>
</evidence>
<protein>
    <submittedName>
        <fullName evidence="1">Uncharacterized protein</fullName>
    </submittedName>
</protein>
<name>A0A0S4JJN4_BODSA</name>
<dbReference type="VEuPathDB" id="TriTrypDB:BSAL_28735"/>
<dbReference type="AlphaFoldDB" id="A0A0S4JJN4"/>
<organism evidence="1 2">
    <name type="scientific">Bodo saltans</name>
    <name type="common">Flagellated protozoan</name>
    <dbReference type="NCBI Taxonomy" id="75058"/>
    <lineage>
        <taxon>Eukaryota</taxon>
        <taxon>Discoba</taxon>
        <taxon>Euglenozoa</taxon>
        <taxon>Kinetoplastea</taxon>
        <taxon>Metakinetoplastina</taxon>
        <taxon>Eubodonida</taxon>
        <taxon>Bodonidae</taxon>
        <taxon>Bodo</taxon>
    </lineage>
</organism>
<dbReference type="EMBL" id="CYKH01001863">
    <property type="protein sequence ID" value="CUG90775.1"/>
    <property type="molecule type" value="Genomic_DNA"/>
</dbReference>
<evidence type="ECO:0000313" key="2">
    <source>
        <dbReference type="Proteomes" id="UP000051952"/>
    </source>
</evidence>
<proteinExistence type="predicted"/>
<dbReference type="Proteomes" id="UP000051952">
    <property type="component" value="Unassembled WGS sequence"/>
</dbReference>